<evidence type="ECO:0000313" key="12">
    <source>
        <dbReference type="EMBL" id="MDR7360468.1"/>
    </source>
</evidence>
<keyword evidence="6" id="KW-0560">Oxidoreductase</keyword>
<dbReference type="InterPro" id="IPR041714">
    <property type="entry name" value="VKOR_Actinobacteria"/>
</dbReference>
<gene>
    <name evidence="12" type="ORF">J2S63_000021</name>
</gene>
<keyword evidence="13" id="KW-1185">Reference proteome</keyword>
<comment type="subcellular location">
    <subcellularLocation>
        <location evidence="1">Membrane</location>
        <topology evidence="1">Multi-pass membrane protein</topology>
    </subcellularLocation>
</comment>
<comment type="caution">
    <text evidence="12">The sequence shown here is derived from an EMBL/GenBank/DDBJ whole genome shotgun (WGS) entry which is preliminary data.</text>
</comment>
<evidence type="ECO:0000256" key="8">
    <source>
        <dbReference type="ARBA" id="ARBA00023157"/>
    </source>
</evidence>
<dbReference type="Pfam" id="PF07884">
    <property type="entry name" value="VKOR"/>
    <property type="match status" value="1"/>
</dbReference>
<keyword evidence="9" id="KW-0676">Redox-active center</keyword>
<feature type="domain" description="Vitamin K epoxide reductase" evidence="11">
    <location>
        <begin position="20"/>
        <end position="161"/>
    </location>
</feature>
<evidence type="ECO:0000256" key="10">
    <source>
        <dbReference type="SAM" id="Phobius"/>
    </source>
</evidence>
<evidence type="ECO:0000259" key="11">
    <source>
        <dbReference type="SMART" id="SM00756"/>
    </source>
</evidence>
<evidence type="ECO:0000313" key="13">
    <source>
        <dbReference type="Proteomes" id="UP001183648"/>
    </source>
</evidence>
<accession>A0ABU2BPB2</accession>
<reference evidence="12 13" key="1">
    <citation type="submission" date="2023-07" db="EMBL/GenBank/DDBJ databases">
        <title>Sequencing the genomes of 1000 actinobacteria strains.</title>
        <authorList>
            <person name="Klenk H.-P."/>
        </authorList>
    </citation>
    <scope>NUCLEOTIDE SEQUENCE [LARGE SCALE GENOMIC DNA]</scope>
    <source>
        <strain evidence="12 13">DSM 19426</strain>
    </source>
</reference>
<keyword evidence="3 10" id="KW-0812">Transmembrane</keyword>
<dbReference type="SMART" id="SM00756">
    <property type="entry name" value="VKc"/>
    <property type="match status" value="1"/>
</dbReference>
<dbReference type="Proteomes" id="UP001183648">
    <property type="component" value="Unassembled WGS sequence"/>
</dbReference>
<dbReference type="InterPro" id="IPR012932">
    <property type="entry name" value="VKOR"/>
</dbReference>
<sequence length="211" mass="22783">MSTDLLDTPAGSASLRRRRHTGVWVTMLVASLASLVASFVLATDAIRLAENPGLDLSCNINAVISCGTVAGSWQASVLGFPNAFLGLMSEPVVITVAVAGLAGVRFPRWFMLTAQMFYLIGFAFAYWLFEQAMVDIGALCPWCMLVTVATTFVFFELTRINVLEGHLPLPAGAQAALEKAVRLRLDVFALAVWLLLLALVVVLRYGEALFA</sequence>
<evidence type="ECO:0000256" key="4">
    <source>
        <dbReference type="ARBA" id="ARBA00022719"/>
    </source>
</evidence>
<evidence type="ECO:0000256" key="2">
    <source>
        <dbReference type="ARBA" id="ARBA00006214"/>
    </source>
</evidence>
<keyword evidence="4" id="KW-0874">Quinone</keyword>
<evidence type="ECO:0000256" key="6">
    <source>
        <dbReference type="ARBA" id="ARBA00023002"/>
    </source>
</evidence>
<comment type="similarity">
    <text evidence="2">Belongs to the VKOR family.</text>
</comment>
<keyword evidence="5 10" id="KW-1133">Transmembrane helix</keyword>
<evidence type="ECO:0000256" key="5">
    <source>
        <dbReference type="ARBA" id="ARBA00022989"/>
    </source>
</evidence>
<dbReference type="EMBL" id="JAVDYG010000001">
    <property type="protein sequence ID" value="MDR7360468.1"/>
    <property type="molecule type" value="Genomic_DNA"/>
</dbReference>
<evidence type="ECO:0000256" key="3">
    <source>
        <dbReference type="ARBA" id="ARBA00022692"/>
    </source>
</evidence>
<evidence type="ECO:0000256" key="7">
    <source>
        <dbReference type="ARBA" id="ARBA00023136"/>
    </source>
</evidence>
<proteinExistence type="inferred from homology"/>
<evidence type="ECO:0000256" key="1">
    <source>
        <dbReference type="ARBA" id="ARBA00004141"/>
    </source>
</evidence>
<protein>
    <submittedName>
        <fullName evidence="12">Membrane protein</fullName>
    </submittedName>
</protein>
<keyword evidence="8" id="KW-1015">Disulfide bond</keyword>
<feature type="transmembrane region" description="Helical" evidence="10">
    <location>
        <begin position="135"/>
        <end position="155"/>
    </location>
</feature>
<feature type="transmembrane region" description="Helical" evidence="10">
    <location>
        <begin position="83"/>
        <end position="102"/>
    </location>
</feature>
<name>A0ABU2BPB2_9ACTN</name>
<dbReference type="Gene3D" id="1.20.1440.130">
    <property type="entry name" value="VKOR domain"/>
    <property type="match status" value="1"/>
</dbReference>
<feature type="transmembrane region" description="Helical" evidence="10">
    <location>
        <begin position="21"/>
        <end position="42"/>
    </location>
</feature>
<evidence type="ECO:0000256" key="9">
    <source>
        <dbReference type="ARBA" id="ARBA00023284"/>
    </source>
</evidence>
<dbReference type="CDD" id="cd12922">
    <property type="entry name" value="VKOR_5"/>
    <property type="match status" value="1"/>
</dbReference>
<feature type="transmembrane region" description="Helical" evidence="10">
    <location>
        <begin position="187"/>
        <end position="206"/>
    </location>
</feature>
<feature type="transmembrane region" description="Helical" evidence="10">
    <location>
        <begin position="109"/>
        <end position="129"/>
    </location>
</feature>
<dbReference type="RefSeq" id="WP_310296958.1">
    <property type="nucleotide sequence ID" value="NZ_BAAAPS010000006.1"/>
</dbReference>
<keyword evidence="7 10" id="KW-0472">Membrane</keyword>
<dbReference type="InterPro" id="IPR038354">
    <property type="entry name" value="VKOR_sf"/>
</dbReference>
<organism evidence="12 13">
    <name type="scientific">Nocardioides marmoribigeumensis</name>
    <dbReference type="NCBI Taxonomy" id="433649"/>
    <lineage>
        <taxon>Bacteria</taxon>
        <taxon>Bacillati</taxon>
        <taxon>Actinomycetota</taxon>
        <taxon>Actinomycetes</taxon>
        <taxon>Propionibacteriales</taxon>
        <taxon>Nocardioidaceae</taxon>
        <taxon>Nocardioides</taxon>
    </lineage>
</organism>